<accession>A0A9J6GBM9</accession>
<evidence type="ECO:0000313" key="2">
    <source>
        <dbReference type="EMBL" id="KAH9372587.1"/>
    </source>
</evidence>
<feature type="region of interest" description="Disordered" evidence="1">
    <location>
        <begin position="133"/>
        <end position="153"/>
    </location>
</feature>
<evidence type="ECO:0000313" key="3">
    <source>
        <dbReference type="Proteomes" id="UP000821853"/>
    </source>
</evidence>
<dbReference type="AlphaFoldDB" id="A0A9J6GBM9"/>
<name>A0A9J6GBM9_HAELO</name>
<dbReference type="VEuPathDB" id="VectorBase:HLOH_062510"/>
<dbReference type="InterPro" id="IPR012337">
    <property type="entry name" value="RNaseH-like_sf"/>
</dbReference>
<reference evidence="2 3" key="1">
    <citation type="journal article" date="2020" name="Cell">
        <title>Large-Scale Comparative Analyses of Tick Genomes Elucidate Their Genetic Diversity and Vector Capacities.</title>
        <authorList>
            <consortium name="Tick Genome and Microbiome Consortium (TIGMIC)"/>
            <person name="Jia N."/>
            <person name="Wang J."/>
            <person name="Shi W."/>
            <person name="Du L."/>
            <person name="Sun Y."/>
            <person name="Zhan W."/>
            <person name="Jiang J.F."/>
            <person name="Wang Q."/>
            <person name="Zhang B."/>
            <person name="Ji P."/>
            <person name="Bell-Sakyi L."/>
            <person name="Cui X.M."/>
            <person name="Yuan T.T."/>
            <person name="Jiang B.G."/>
            <person name="Yang W.F."/>
            <person name="Lam T.T."/>
            <person name="Chang Q.C."/>
            <person name="Ding S.J."/>
            <person name="Wang X.J."/>
            <person name="Zhu J.G."/>
            <person name="Ruan X.D."/>
            <person name="Zhao L."/>
            <person name="Wei J.T."/>
            <person name="Ye R.Z."/>
            <person name="Que T.C."/>
            <person name="Du C.H."/>
            <person name="Zhou Y.H."/>
            <person name="Cheng J.X."/>
            <person name="Dai P.F."/>
            <person name="Guo W.B."/>
            <person name="Han X.H."/>
            <person name="Huang E.J."/>
            <person name="Li L.F."/>
            <person name="Wei W."/>
            <person name="Gao Y.C."/>
            <person name="Liu J.Z."/>
            <person name="Shao H.Z."/>
            <person name="Wang X."/>
            <person name="Wang C.C."/>
            <person name="Yang T.C."/>
            <person name="Huo Q.B."/>
            <person name="Li W."/>
            <person name="Chen H.Y."/>
            <person name="Chen S.E."/>
            <person name="Zhou L.G."/>
            <person name="Ni X.B."/>
            <person name="Tian J.H."/>
            <person name="Sheng Y."/>
            <person name="Liu T."/>
            <person name="Pan Y.S."/>
            <person name="Xia L.Y."/>
            <person name="Li J."/>
            <person name="Zhao F."/>
            <person name="Cao W.C."/>
        </authorList>
    </citation>
    <scope>NUCLEOTIDE SEQUENCE [LARGE SCALE GENOMIC DNA]</scope>
    <source>
        <strain evidence="2">HaeL-2018</strain>
    </source>
</reference>
<proteinExistence type="predicted"/>
<dbReference type="InterPro" id="IPR036397">
    <property type="entry name" value="RNaseH_sf"/>
</dbReference>
<dbReference type="Gene3D" id="3.30.420.10">
    <property type="entry name" value="Ribonuclease H-like superfamily/Ribonuclease H"/>
    <property type="match status" value="1"/>
</dbReference>
<comment type="caution">
    <text evidence="2">The sequence shown here is derived from an EMBL/GenBank/DDBJ whole genome shotgun (WGS) entry which is preliminary data.</text>
</comment>
<organism evidence="2 3">
    <name type="scientific">Haemaphysalis longicornis</name>
    <name type="common">Bush tick</name>
    <dbReference type="NCBI Taxonomy" id="44386"/>
    <lineage>
        <taxon>Eukaryota</taxon>
        <taxon>Metazoa</taxon>
        <taxon>Ecdysozoa</taxon>
        <taxon>Arthropoda</taxon>
        <taxon>Chelicerata</taxon>
        <taxon>Arachnida</taxon>
        <taxon>Acari</taxon>
        <taxon>Parasitiformes</taxon>
        <taxon>Ixodida</taxon>
        <taxon>Ixodoidea</taxon>
        <taxon>Ixodidae</taxon>
        <taxon>Haemaphysalinae</taxon>
        <taxon>Haemaphysalis</taxon>
    </lineage>
</organism>
<dbReference type="EMBL" id="JABSTR010000006">
    <property type="protein sequence ID" value="KAH9372587.1"/>
    <property type="molecule type" value="Genomic_DNA"/>
</dbReference>
<evidence type="ECO:0000256" key="1">
    <source>
        <dbReference type="SAM" id="MobiDB-lite"/>
    </source>
</evidence>
<dbReference type="Proteomes" id="UP000821853">
    <property type="component" value="Chromosome 4"/>
</dbReference>
<dbReference type="GO" id="GO:0003676">
    <property type="term" value="F:nucleic acid binding"/>
    <property type="evidence" value="ECO:0007669"/>
    <property type="project" value="InterPro"/>
</dbReference>
<keyword evidence="3" id="KW-1185">Reference proteome</keyword>
<dbReference type="SUPFAM" id="SSF53098">
    <property type="entry name" value="Ribonuclease H-like"/>
    <property type="match status" value="1"/>
</dbReference>
<gene>
    <name evidence="2" type="ORF">HPB48_019106</name>
</gene>
<protein>
    <submittedName>
        <fullName evidence="2">Uncharacterized protein</fullName>
    </submittedName>
</protein>
<sequence length="153" mass="16671">MYTKCNKGRRQATTRYLSKKLADNPDVYYTDVARNPDRQAHVAVVVGSEGTAISAATVRSTDNRCRAEIAIALAATSSKKHTITVITDSQQACRHYLSGRISLHALTLLQHARTLPTIRIVLTTGHGFLPGNGVGIPNGGRRHTSNRLRQPLS</sequence>
<dbReference type="OrthoDB" id="10609320at2759"/>